<feature type="domain" description="HNH nuclease" evidence="1">
    <location>
        <begin position="153"/>
        <end position="203"/>
    </location>
</feature>
<sequence>MSNNWTREQLLIAINLYCQLPFGKFHQGNPLIIATAAKIGRTPSALAMKLSNLASLDPDITGSGRKGLAGASQLDRAIWAEFSANPDQVGYDSQVLVDQLAQQEATLTPLSSDEATTTITADYYAENTLSQTKVRVKQAFFRKAVLSSYQGRCCITGLAEPKLLVASHIVPWRENAQQRLNPANGLCLSVLHDKAYDQGLLTVTPDFVIRVSPRLFADQSDLAKDYLWQLHGKPITLPQKFIPNPEFLAYHADHIFN</sequence>
<accession>A0ABT5IKE3</accession>
<reference evidence="2 3" key="1">
    <citation type="submission" date="2023-01" db="EMBL/GenBank/DDBJ databases">
        <title>Novel species of the genus Vogesella isolated from rivers.</title>
        <authorList>
            <person name="Lu H."/>
        </authorList>
    </citation>
    <scope>NUCLEOTIDE SEQUENCE [LARGE SCALE GENOMIC DNA]</scope>
    <source>
        <strain evidence="2 3">LYT5W</strain>
    </source>
</reference>
<evidence type="ECO:0000313" key="2">
    <source>
        <dbReference type="EMBL" id="MDC7713021.1"/>
    </source>
</evidence>
<dbReference type="GO" id="GO:0004519">
    <property type="term" value="F:endonuclease activity"/>
    <property type="evidence" value="ECO:0007669"/>
    <property type="project" value="UniProtKB-KW"/>
</dbReference>
<organism evidence="2 3">
    <name type="scientific">Vogesella margarita</name>
    <dbReference type="NCBI Taxonomy" id="2984199"/>
    <lineage>
        <taxon>Bacteria</taxon>
        <taxon>Pseudomonadati</taxon>
        <taxon>Pseudomonadota</taxon>
        <taxon>Betaproteobacteria</taxon>
        <taxon>Neisseriales</taxon>
        <taxon>Chromobacteriaceae</taxon>
        <taxon>Vogesella</taxon>
    </lineage>
</organism>
<dbReference type="Pfam" id="PF13391">
    <property type="entry name" value="HNH_2"/>
    <property type="match status" value="1"/>
</dbReference>
<keyword evidence="3" id="KW-1185">Reference proteome</keyword>
<protein>
    <submittedName>
        <fullName evidence="2">HNH endonuclease</fullName>
    </submittedName>
</protein>
<proteinExistence type="predicted"/>
<name>A0ABT5IKE3_9NEIS</name>
<evidence type="ECO:0000259" key="1">
    <source>
        <dbReference type="Pfam" id="PF13391"/>
    </source>
</evidence>
<gene>
    <name evidence="2" type="ORF">PQU96_02580</name>
</gene>
<dbReference type="EMBL" id="JAQQLE010000002">
    <property type="protein sequence ID" value="MDC7713021.1"/>
    <property type="molecule type" value="Genomic_DNA"/>
</dbReference>
<dbReference type="RefSeq" id="WP_272770701.1">
    <property type="nucleotide sequence ID" value="NZ_JAQQLE010000002.1"/>
</dbReference>
<keyword evidence="2" id="KW-0255">Endonuclease</keyword>
<keyword evidence="2" id="KW-0540">Nuclease</keyword>
<keyword evidence="2" id="KW-0378">Hydrolase</keyword>
<dbReference type="Proteomes" id="UP001222030">
    <property type="component" value="Unassembled WGS sequence"/>
</dbReference>
<evidence type="ECO:0000313" key="3">
    <source>
        <dbReference type="Proteomes" id="UP001222030"/>
    </source>
</evidence>
<dbReference type="InterPro" id="IPR003615">
    <property type="entry name" value="HNH_nuc"/>
</dbReference>
<comment type="caution">
    <text evidence="2">The sequence shown here is derived from an EMBL/GenBank/DDBJ whole genome shotgun (WGS) entry which is preliminary data.</text>
</comment>